<feature type="compositionally biased region" description="Basic residues" evidence="1">
    <location>
        <begin position="173"/>
        <end position="192"/>
    </location>
</feature>
<feature type="region of interest" description="Disordered" evidence="1">
    <location>
        <begin position="1"/>
        <end position="22"/>
    </location>
</feature>
<evidence type="ECO:0000313" key="3">
    <source>
        <dbReference type="Proteomes" id="UP000317176"/>
    </source>
</evidence>
<protein>
    <submittedName>
        <fullName evidence="2">Uncharacterized protein</fullName>
    </submittedName>
</protein>
<dbReference type="EMBL" id="VLKL01000001">
    <property type="protein sequence ID" value="TWI10959.1"/>
    <property type="molecule type" value="Genomic_DNA"/>
</dbReference>
<feature type="region of interest" description="Disordered" evidence="1">
    <location>
        <begin position="160"/>
        <end position="192"/>
    </location>
</feature>
<reference evidence="2 3" key="1">
    <citation type="journal article" date="2015" name="Stand. Genomic Sci.">
        <title>Genomic Encyclopedia of Bacterial and Archaeal Type Strains, Phase III: the genomes of soil and plant-associated and newly described type strains.</title>
        <authorList>
            <person name="Whitman W.B."/>
            <person name="Woyke T."/>
            <person name="Klenk H.P."/>
            <person name="Zhou Y."/>
            <person name="Lilburn T.G."/>
            <person name="Beck B.J."/>
            <person name="De Vos P."/>
            <person name="Vandamme P."/>
            <person name="Eisen J.A."/>
            <person name="Garrity G."/>
            <person name="Hugenholtz P."/>
            <person name="Kyrpides N.C."/>
        </authorList>
    </citation>
    <scope>NUCLEOTIDE SEQUENCE [LARGE SCALE GENOMIC DNA]</scope>
    <source>
        <strain evidence="2 3">CGMCC 1.10947</strain>
    </source>
</reference>
<dbReference type="AlphaFoldDB" id="A0A562LTL3"/>
<accession>A0A562LTL3</accession>
<gene>
    <name evidence="2" type="ORF">IQ17_00108</name>
</gene>
<proteinExistence type="predicted"/>
<sequence length="192" mass="21107">MSSSIRDAPSGEAAVNEPCRRDTGSTAAAVRAEALVPLELDDASMGDLVQAVVNGHSTLCARSTLMRWRPPANSTAQNHPLGGSWPASRSLLMSRPPTSASRRRVCPCLNGSADTWPSPRDALIRGGHHDVRRQKCSKDAVTSTGARFVEGRKSYQQWICRESPRQIPSSSRALRRGRRERRKGRKASPRRR</sequence>
<evidence type="ECO:0000256" key="1">
    <source>
        <dbReference type="SAM" id="MobiDB-lite"/>
    </source>
</evidence>
<organism evidence="2 3">
    <name type="scientific">Bradyrhizobium daqingense</name>
    <dbReference type="NCBI Taxonomy" id="993502"/>
    <lineage>
        <taxon>Bacteria</taxon>
        <taxon>Pseudomonadati</taxon>
        <taxon>Pseudomonadota</taxon>
        <taxon>Alphaproteobacteria</taxon>
        <taxon>Hyphomicrobiales</taxon>
        <taxon>Nitrobacteraceae</taxon>
        <taxon>Bradyrhizobium</taxon>
    </lineage>
</organism>
<keyword evidence="3" id="KW-1185">Reference proteome</keyword>
<name>A0A562LTL3_9BRAD</name>
<evidence type="ECO:0000313" key="2">
    <source>
        <dbReference type="EMBL" id="TWI10959.1"/>
    </source>
</evidence>
<comment type="caution">
    <text evidence="2">The sequence shown here is derived from an EMBL/GenBank/DDBJ whole genome shotgun (WGS) entry which is preliminary data.</text>
</comment>
<dbReference type="Proteomes" id="UP000317176">
    <property type="component" value="Unassembled WGS sequence"/>
</dbReference>